<dbReference type="InterPro" id="IPR041677">
    <property type="entry name" value="DNA2/NAM7_AAA_11"/>
</dbReference>
<dbReference type="InterPro" id="IPR045055">
    <property type="entry name" value="DNA2/NAM7-like"/>
</dbReference>
<dbReference type="SUPFAM" id="SSF52540">
    <property type="entry name" value="P-loop containing nucleoside triphosphate hydrolases"/>
    <property type="match status" value="1"/>
</dbReference>
<keyword evidence="4" id="KW-1185">Reference proteome</keyword>
<accession>A0ABT7Y802</accession>
<proteinExistence type="predicted"/>
<protein>
    <submittedName>
        <fullName evidence="3">AAA domain-containing protein</fullName>
    </submittedName>
</protein>
<dbReference type="Proteomes" id="UP001171916">
    <property type="component" value="Unassembled WGS sequence"/>
</dbReference>
<dbReference type="Gene3D" id="3.40.50.300">
    <property type="entry name" value="P-loop containing nucleotide triphosphate hydrolases"/>
    <property type="match status" value="3"/>
</dbReference>
<dbReference type="Pfam" id="PF13087">
    <property type="entry name" value="AAA_12"/>
    <property type="match status" value="1"/>
</dbReference>
<evidence type="ECO:0000313" key="4">
    <source>
        <dbReference type="Proteomes" id="UP001171916"/>
    </source>
</evidence>
<name>A0ABT7Y802_9BACT</name>
<feature type="domain" description="DNA2/NAM7 helicase helicase" evidence="1">
    <location>
        <begin position="287"/>
        <end position="351"/>
    </location>
</feature>
<sequence length="1281" mass="147900">MQKSIFQTYLNRLVDLSSRNKSIYLAKLEGSGMVDIKDFDFLNGESSFEIIKKPMERKSAFVILPESDPRQSQTNLLSKKLSRLKFRGDLIEQETGNQSLAIGLYFVEGCLLNGQVVRGPLIFQSCRIFLQNQKWQLKPENDFFFNPAFLLAYSKAYQVSIDTEELDAKLSELPRDAVQFRVSLNKLIQNHFSIKVSSSLFEDKIDSFPESQKSIDLAKFKEGILELKSYSLLGLFEQKNSFLFREYEEFDRGSNSRSLESFLEEKFKIEAEITQPREEDRFPAFAMDSSQEEVFLKVRAGNNAVIEGPPGTGKSQLIANLISDYTASGKKVLLVSQKRAALDVVHERLSSLGYGKFLALVHDYRTDQKAFFEQIKDQIDSIETYEDENRGLDSVVLEREASILSRTISRLSGKFEELRSALFDHESCGLSIKELYLSSGQKSGEGLDLGSLKMSYQEALNFEKEFKIFYSYQEKFKDGFWTERRSTSHLNRLELESLKSLLKEMELFYKDKNGISDQRSDLLNLILEFDRPVDRFSDLLKAFDQLSKKKVVQRILSGRNDKSELSQLLRFGFNTKAKLDEMNLNFPSDWEEIESEFASAQKIISSSFGWFAWIFQKGRLKGFKKWLGSNSISYSISNLRLAVESFNFLQNKYIEFRKIPLAEAEGIHLQDVVKNETGFKKVFEWIEDWEAIDWKDEFGFDFSDEEGLESIRRVEIMGKEIQNWVDRLRVFFTDDQIRQVAIGGKKVADRNIDQELGDLHSFDVFLSKWNKKELGFLLYKNRSTRELKDLLEVFWIEWRLQWIDALEEKDPVLKEAGSIKLGHEIDELKSAILKKRELGNHIGLLRLREGVCKNLEYNRLGNRTTYRDLFHEVNKKRRRWPIRKLVESFSDEIFRLVPCWMASPETVSALFSSKQEFDLVIFDEASQCPVERGLPALLRGKQVVIAGDTMQLPPSSFYQSTWDDEGDGLEYEAESLLELGRGYFDYVRLKGHYRSAHPALIHFSNANFYGNQLQCLPDLPTVLENESAFSWTKTEGVWSEQRNRTDAEEAVNKVSEILKENPEISIGVVTGNFFQMELISDLLWQSGLGQANVKVRNIENVQGDEFDEVVLCLGYARNRDGKLSTNFGLLSKKGGVNRLNVAISRARKKMHVISSLEAEDFRPKLLENPGLKLLKEYLTFVKEQSQSPDIPVPLFESSSRNSFKTLKQYLLEREKYMSERIPSALMDLIEENIGQAPRAILTDDQRFFNASSAKAALAYHPILLEQKGWPFEIRWSREILF</sequence>
<organism evidence="3 4">
    <name type="scientific">Algoriphagus sediminis</name>
    <dbReference type="NCBI Taxonomy" id="3057113"/>
    <lineage>
        <taxon>Bacteria</taxon>
        <taxon>Pseudomonadati</taxon>
        <taxon>Bacteroidota</taxon>
        <taxon>Cytophagia</taxon>
        <taxon>Cytophagales</taxon>
        <taxon>Cyclobacteriaceae</taxon>
        <taxon>Algoriphagus</taxon>
    </lineage>
</organism>
<dbReference type="PANTHER" id="PTHR10887:SF530">
    <property type="entry name" value="SUPERFAMILY I DNA HELICASES"/>
    <property type="match status" value="1"/>
</dbReference>
<reference evidence="3" key="1">
    <citation type="submission" date="2023-06" db="EMBL/GenBank/DDBJ databases">
        <title>Robiginitalea aurantiacus sp. nov. and Algoriphagus sediminis sp. nov., isolated from coastal sediment.</title>
        <authorList>
            <person name="Zhou Z.Y."/>
            <person name="An J."/>
            <person name="Jia Y.W."/>
            <person name="Du Z.J."/>
        </authorList>
    </citation>
    <scope>NUCLEOTIDE SEQUENCE</scope>
    <source>
        <strain evidence="3">C2-7</strain>
    </source>
</reference>
<dbReference type="InterPro" id="IPR027417">
    <property type="entry name" value="P-loop_NTPase"/>
</dbReference>
<dbReference type="CDD" id="cd18808">
    <property type="entry name" value="SF1_C_Upf1"/>
    <property type="match status" value="1"/>
</dbReference>
<dbReference type="RefSeq" id="WP_289998190.1">
    <property type="nucleotide sequence ID" value="NZ_JAUEPH010000001.1"/>
</dbReference>
<dbReference type="PANTHER" id="PTHR10887">
    <property type="entry name" value="DNA2/NAM7 HELICASE FAMILY"/>
    <property type="match status" value="1"/>
</dbReference>
<evidence type="ECO:0000313" key="3">
    <source>
        <dbReference type="EMBL" id="MDN3202641.1"/>
    </source>
</evidence>
<dbReference type="InterPro" id="IPR047187">
    <property type="entry name" value="SF1_C_Upf1"/>
</dbReference>
<evidence type="ECO:0000259" key="2">
    <source>
        <dbReference type="Pfam" id="PF13087"/>
    </source>
</evidence>
<gene>
    <name evidence="3" type="ORF">QVH07_00715</name>
</gene>
<evidence type="ECO:0000259" key="1">
    <source>
        <dbReference type="Pfam" id="PF13086"/>
    </source>
</evidence>
<dbReference type="Pfam" id="PF13086">
    <property type="entry name" value="AAA_11"/>
    <property type="match status" value="2"/>
</dbReference>
<feature type="domain" description="DNA2/NAM7 helicase helicase" evidence="1">
    <location>
        <begin position="908"/>
        <end position="954"/>
    </location>
</feature>
<dbReference type="EMBL" id="JAUEPH010000001">
    <property type="protein sequence ID" value="MDN3202641.1"/>
    <property type="molecule type" value="Genomic_DNA"/>
</dbReference>
<feature type="domain" description="DNA2/NAM7 helicase-like C-terminal" evidence="2">
    <location>
        <begin position="986"/>
        <end position="1155"/>
    </location>
</feature>
<comment type="caution">
    <text evidence="3">The sequence shown here is derived from an EMBL/GenBank/DDBJ whole genome shotgun (WGS) entry which is preliminary data.</text>
</comment>
<dbReference type="InterPro" id="IPR041679">
    <property type="entry name" value="DNA2/NAM7-like_C"/>
</dbReference>